<accession>A0A382N8K1</accession>
<dbReference type="InterPro" id="IPR036291">
    <property type="entry name" value="NAD(P)-bd_dom_sf"/>
</dbReference>
<dbReference type="SUPFAM" id="SSF51735">
    <property type="entry name" value="NAD(P)-binding Rossmann-fold domains"/>
    <property type="match status" value="1"/>
</dbReference>
<dbReference type="PRINTS" id="PR00080">
    <property type="entry name" value="SDRFAMILY"/>
</dbReference>
<gene>
    <name evidence="3" type="ORF">METZ01_LOCUS308735</name>
</gene>
<dbReference type="PROSITE" id="PS00061">
    <property type="entry name" value="ADH_SHORT"/>
    <property type="match status" value="1"/>
</dbReference>
<dbReference type="PANTHER" id="PTHR43639">
    <property type="entry name" value="OXIDOREDUCTASE, SHORT-CHAIN DEHYDROGENASE/REDUCTASE FAMILY (AFU_ORTHOLOGUE AFUA_5G02870)"/>
    <property type="match status" value="1"/>
</dbReference>
<dbReference type="EMBL" id="UINC01097837">
    <property type="protein sequence ID" value="SVC55881.1"/>
    <property type="molecule type" value="Genomic_DNA"/>
</dbReference>
<dbReference type="PRINTS" id="PR00081">
    <property type="entry name" value="GDHRDH"/>
</dbReference>
<reference evidence="3" key="1">
    <citation type="submission" date="2018-05" db="EMBL/GenBank/DDBJ databases">
        <authorList>
            <person name="Lanie J.A."/>
            <person name="Ng W.-L."/>
            <person name="Kazmierczak K.M."/>
            <person name="Andrzejewski T.M."/>
            <person name="Davidsen T.M."/>
            <person name="Wayne K.J."/>
            <person name="Tettelin H."/>
            <person name="Glass J.I."/>
            <person name="Rusch D."/>
            <person name="Podicherti R."/>
            <person name="Tsui H.-C.T."/>
            <person name="Winkler M.E."/>
        </authorList>
    </citation>
    <scope>NUCLEOTIDE SEQUENCE</scope>
</reference>
<comment type="similarity">
    <text evidence="1">Belongs to the short-chain dehydrogenases/reductases (SDR) family.</text>
</comment>
<dbReference type="InterPro" id="IPR002347">
    <property type="entry name" value="SDR_fam"/>
</dbReference>
<keyword evidence="2" id="KW-0560">Oxidoreductase</keyword>
<dbReference type="CDD" id="cd05233">
    <property type="entry name" value="SDR_c"/>
    <property type="match status" value="1"/>
</dbReference>
<evidence type="ECO:0000313" key="3">
    <source>
        <dbReference type="EMBL" id="SVC55881.1"/>
    </source>
</evidence>
<dbReference type="InterPro" id="IPR020904">
    <property type="entry name" value="Sc_DH/Rdtase_CS"/>
</dbReference>
<dbReference type="FunFam" id="3.40.50.720:FF:000173">
    <property type="entry name" value="3-oxoacyl-[acyl-carrier protein] reductase"/>
    <property type="match status" value="1"/>
</dbReference>
<dbReference type="Pfam" id="PF13561">
    <property type="entry name" value="adh_short_C2"/>
    <property type="match status" value="1"/>
</dbReference>
<evidence type="ECO:0000256" key="1">
    <source>
        <dbReference type="ARBA" id="ARBA00006484"/>
    </source>
</evidence>
<dbReference type="AlphaFoldDB" id="A0A382N8K1"/>
<sequence>MDGNSFSSEEFSGRTALITGAAQGLGREIGKMFHDHGARVILVDIDKRVQQTAADIDSDSKRTIGKIADLTEDKSVASLRDAVVQEFGHIDTLVNNAGTYAPHAIRDISGSDFDERIAINLKTVFLTTQAFMDSLSSTKSGRVVNIASADAYRPKVTNAPYAAAKAGVISLTKSFAAELAPNVLVNGVSPGPISTETAKSQGWLEQAIDQHPLGYAAIPQDIGRVVLFLASPSNKFMNGETIVVNGGTIMI</sequence>
<name>A0A382N8K1_9ZZZZ</name>
<dbReference type="GO" id="GO:0016491">
    <property type="term" value="F:oxidoreductase activity"/>
    <property type="evidence" value="ECO:0007669"/>
    <property type="project" value="UniProtKB-KW"/>
</dbReference>
<evidence type="ECO:0000256" key="2">
    <source>
        <dbReference type="ARBA" id="ARBA00023002"/>
    </source>
</evidence>
<dbReference type="Gene3D" id="3.40.50.720">
    <property type="entry name" value="NAD(P)-binding Rossmann-like Domain"/>
    <property type="match status" value="1"/>
</dbReference>
<proteinExistence type="inferred from homology"/>
<organism evidence="3">
    <name type="scientific">marine metagenome</name>
    <dbReference type="NCBI Taxonomy" id="408172"/>
    <lineage>
        <taxon>unclassified sequences</taxon>
        <taxon>metagenomes</taxon>
        <taxon>ecological metagenomes</taxon>
    </lineage>
</organism>
<dbReference type="PANTHER" id="PTHR43639:SF1">
    <property type="entry name" value="SHORT-CHAIN DEHYDROGENASE_REDUCTASE FAMILY PROTEIN"/>
    <property type="match status" value="1"/>
</dbReference>
<protein>
    <submittedName>
        <fullName evidence="3">Uncharacterized protein</fullName>
    </submittedName>
</protein>